<evidence type="ECO:0000256" key="1">
    <source>
        <dbReference type="SAM" id="MobiDB-lite"/>
    </source>
</evidence>
<accession>A0A1G6Z389</accession>
<protein>
    <submittedName>
        <fullName evidence="2">Uncharacterized protein</fullName>
    </submittedName>
</protein>
<dbReference type="AlphaFoldDB" id="A0A1G6Z389"/>
<reference evidence="3" key="1">
    <citation type="submission" date="2016-10" db="EMBL/GenBank/DDBJ databases">
        <authorList>
            <person name="Varghese N."/>
            <person name="Submissions S."/>
        </authorList>
    </citation>
    <scope>NUCLEOTIDE SEQUENCE [LARGE SCALE GENOMIC DNA]</scope>
    <source>
        <strain evidence="3">CGMCC 4.3516</strain>
    </source>
</reference>
<name>A0A1G6Z389_9ACTN</name>
<dbReference type="STRING" id="58114.SAMN05216270_11031"/>
<dbReference type="Proteomes" id="UP000198949">
    <property type="component" value="Unassembled WGS sequence"/>
</dbReference>
<dbReference type="EMBL" id="FNAD01000010">
    <property type="protein sequence ID" value="SDD97129.1"/>
    <property type="molecule type" value="Genomic_DNA"/>
</dbReference>
<evidence type="ECO:0000313" key="2">
    <source>
        <dbReference type="EMBL" id="SDD97129.1"/>
    </source>
</evidence>
<feature type="compositionally biased region" description="Gly residues" evidence="1">
    <location>
        <begin position="153"/>
        <end position="162"/>
    </location>
</feature>
<sequence>MESPPESVYTQAESYAPAEGAVADLVAALPDFPGFAKRSWAELPCTRAGVEDPDYTNVELRYQFSAEDSATPLVNERYVDLLREHWRGLGHEIIRDDTTELDDATYRDLTAVREDGITLWYSAAHLATLMVQSGCVPRSDPSEIPYVPPSGGIRPGGKGDGVGEYFPEGIPAARPANPFDAPDTYDDQL</sequence>
<dbReference type="OrthoDB" id="5186202at2"/>
<evidence type="ECO:0000313" key="3">
    <source>
        <dbReference type="Proteomes" id="UP000198949"/>
    </source>
</evidence>
<keyword evidence="3" id="KW-1185">Reference proteome</keyword>
<gene>
    <name evidence="2" type="ORF">SAMN05216270_11031</name>
</gene>
<organism evidence="2 3">
    <name type="scientific">Glycomyces harbinensis</name>
    <dbReference type="NCBI Taxonomy" id="58114"/>
    <lineage>
        <taxon>Bacteria</taxon>
        <taxon>Bacillati</taxon>
        <taxon>Actinomycetota</taxon>
        <taxon>Actinomycetes</taxon>
        <taxon>Glycomycetales</taxon>
        <taxon>Glycomycetaceae</taxon>
        <taxon>Glycomyces</taxon>
    </lineage>
</organism>
<proteinExistence type="predicted"/>
<dbReference type="RefSeq" id="WP_091037736.1">
    <property type="nucleotide sequence ID" value="NZ_FNAD01000010.1"/>
</dbReference>
<feature type="region of interest" description="Disordered" evidence="1">
    <location>
        <begin position="147"/>
        <end position="189"/>
    </location>
</feature>